<dbReference type="RefSeq" id="XP_043038533.1">
    <property type="nucleotide sequence ID" value="XM_043180044.1"/>
</dbReference>
<dbReference type="GeneID" id="66102340"/>
<dbReference type="Gene3D" id="3.40.50.1820">
    <property type="entry name" value="alpha/beta hydrolase"/>
    <property type="match status" value="1"/>
</dbReference>
<dbReference type="AlphaFoldDB" id="A0A9P7VPJ1"/>
<gene>
    <name evidence="1" type="ORF">BT62DRAFT_206269</name>
</gene>
<reference evidence="1" key="1">
    <citation type="submission" date="2020-11" db="EMBL/GenBank/DDBJ databases">
        <title>Adaptations for nitrogen fixation in a non-lichenized fungal sporocarp promotes dispersal by wood-feeding termites.</title>
        <authorList>
            <consortium name="DOE Joint Genome Institute"/>
            <person name="Koch R.A."/>
            <person name="Yoon G."/>
            <person name="Arayal U."/>
            <person name="Lail K."/>
            <person name="Amirebrahimi M."/>
            <person name="Labutti K."/>
            <person name="Lipzen A."/>
            <person name="Riley R."/>
            <person name="Barry K."/>
            <person name="Henrissat B."/>
            <person name="Grigoriev I.V."/>
            <person name="Herr J.R."/>
            <person name="Aime M.C."/>
        </authorList>
    </citation>
    <scope>NUCLEOTIDE SEQUENCE</scope>
    <source>
        <strain evidence="1">MCA 3950</strain>
    </source>
</reference>
<dbReference type="SUPFAM" id="SSF53474">
    <property type="entry name" value="alpha/beta-Hydrolases"/>
    <property type="match status" value="1"/>
</dbReference>
<evidence type="ECO:0000313" key="1">
    <source>
        <dbReference type="EMBL" id="KAG7445033.1"/>
    </source>
</evidence>
<comment type="caution">
    <text evidence="1">The sequence shown here is derived from an EMBL/GenBank/DDBJ whole genome shotgun (WGS) entry which is preliminary data.</text>
</comment>
<dbReference type="InterPro" id="IPR029058">
    <property type="entry name" value="AB_hydrolase_fold"/>
</dbReference>
<dbReference type="OrthoDB" id="8119704at2759"/>
<organism evidence="1 2">
    <name type="scientific">Guyanagaster necrorhizus</name>
    <dbReference type="NCBI Taxonomy" id="856835"/>
    <lineage>
        <taxon>Eukaryota</taxon>
        <taxon>Fungi</taxon>
        <taxon>Dikarya</taxon>
        <taxon>Basidiomycota</taxon>
        <taxon>Agaricomycotina</taxon>
        <taxon>Agaricomycetes</taxon>
        <taxon>Agaricomycetidae</taxon>
        <taxon>Agaricales</taxon>
        <taxon>Marasmiineae</taxon>
        <taxon>Physalacriaceae</taxon>
        <taxon>Guyanagaster</taxon>
    </lineage>
</organism>
<evidence type="ECO:0000313" key="2">
    <source>
        <dbReference type="Proteomes" id="UP000812287"/>
    </source>
</evidence>
<accession>A0A9P7VPJ1</accession>
<keyword evidence="2" id="KW-1185">Reference proteome</keyword>
<dbReference type="EMBL" id="MU250538">
    <property type="protein sequence ID" value="KAG7445033.1"/>
    <property type="molecule type" value="Genomic_DNA"/>
</dbReference>
<protein>
    <submittedName>
        <fullName evidence="1">Uncharacterized protein</fullName>
    </submittedName>
</protein>
<name>A0A9P7VPJ1_9AGAR</name>
<proteinExistence type="predicted"/>
<sequence length="130" mass="14729">MSEIINNSHSVNARSDGLTRNPRHCQVAWPKTSMLRSSFFNTSTFQRSLRRLTAGSQRHHTAVTTSPVELHYTELIPPDGNKTDRALVILHGLLGSKRNWTSLTKAFLRDLNRPVYALVCLFPSYSFTKS</sequence>
<dbReference type="Proteomes" id="UP000812287">
    <property type="component" value="Unassembled WGS sequence"/>
</dbReference>